<feature type="chain" id="PRO_5046107989" evidence="1">
    <location>
        <begin position="20"/>
        <end position="163"/>
    </location>
</feature>
<accession>A0ABQ2J5G2</accession>
<feature type="signal peptide" evidence="1">
    <location>
        <begin position="1"/>
        <end position="19"/>
    </location>
</feature>
<proteinExistence type="predicted"/>
<gene>
    <name evidence="2" type="ORF">GCM10010842_20820</name>
</gene>
<keyword evidence="1" id="KW-0732">Signal</keyword>
<evidence type="ECO:0000313" key="3">
    <source>
        <dbReference type="Proteomes" id="UP000645517"/>
    </source>
</evidence>
<dbReference type="Proteomes" id="UP000645517">
    <property type="component" value="Unassembled WGS sequence"/>
</dbReference>
<keyword evidence="3" id="KW-1185">Reference proteome</keyword>
<dbReference type="RefSeq" id="WP_189056557.1">
    <property type="nucleotide sequence ID" value="NZ_BMOR01000007.1"/>
</dbReference>
<dbReference type="EMBL" id="BMOR01000007">
    <property type="protein sequence ID" value="GGN38197.1"/>
    <property type="molecule type" value="Genomic_DNA"/>
</dbReference>
<comment type="caution">
    <text evidence="2">The sequence shown here is derived from an EMBL/GenBank/DDBJ whole genome shotgun (WGS) entry which is preliminary data.</text>
</comment>
<evidence type="ECO:0000256" key="1">
    <source>
        <dbReference type="SAM" id="SignalP"/>
    </source>
</evidence>
<reference evidence="3" key="1">
    <citation type="journal article" date="2019" name="Int. J. Syst. Evol. Microbiol.">
        <title>The Global Catalogue of Microorganisms (GCM) 10K type strain sequencing project: providing services to taxonomists for standard genome sequencing and annotation.</title>
        <authorList>
            <consortium name="The Broad Institute Genomics Platform"/>
            <consortium name="The Broad Institute Genome Sequencing Center for Infectious Disease"/>
            <person name="Wu L."/>
            <person name="Ma J."/>
        </authorList>
    </citation>
    <scope>NUCLEOTIDE SEQUENCE [LARGE SCALE GENOMIC DNA]</scope>
    <source>
        <strain evidence="3">JCM 16918</strain>
    </source>
</reference>
<organism evidence="2 3">
    <name type="scientific">Deinococcus daejeonensis</name>
    <dbReference type="NCBI Taxonomy" id="1007098"/>
    <lineage>
        <taxon>Bacteria</taxon>
        <taxon>Thermotogati</taxon>
        <taxon>Deinococcota</taxon>
        <taxon>Deinococci</taxon>
        <taxon>Deinococcales</taxon>
        <taxon>Deinococcaceae</taxon>
        <taxon>Deinococcus</taxon>
    </lineage>
</organism>
<evidence type="ECO:0000313" key="2">
    <source>
        <dbReference type="EMBL" id="GGN38197.1"/>
    </source>
</evidence>
<name>A0ABQ2J5G2_9DEIO</name>
<sequence>MNARALLFTLALLSGSVQAALPAPTQTVQQVVTVTVNGKATEQLRDAATVAPGAVLQGTHVLTLPARRAGAPAPNPRYTVAIPLQGRYLAGSAAADQPGVTVTYALTREGPYSGKPTKTVTVTEGGQKVTRVVPAEPGEYRFVRFEFGDLQGKVSVRLRYRVQ</sequence>
<protein>
    <submittedName>
        <fullName evidence="2">Uncharacterized protein</fullName>
    </submittedName>
</protein>